<reference evidence="2 3" key="1">
    <citation type="journal article" date="2012" name="Nature">
        <title>Repeated polyploidization of Gossypium genomes and the evolution of spinnable cotton fibres.</title>
        <authorList>
            <person name="Paterson A.H."/>
            <person name="Wendel J.F."/>
            <person name="Gundlach H."/>
            <person name="Guo H."/>
            <person name="Jenkins J."/>
            <person name="Jin D."/>
            <person name="Llewellyn D."/>
            <person name="Showmaker K.C."/>
            <person name="Shu S."/>
            <person name="Udall J."/>
            <person name="Yoo M.J."/>
            <person name="Byers R."/>
            <person name="Chen W."/>
            <person name="Doron-Faigenboim A."/>
            <person name="Duke M.V."/>
            <person name="Gong L."/>
            <person name="Grimwood J."/>
            <person name="Grover C."/>
            <person name="Grupp K."/>
            <person name="Hu G."/>
            <person name="Lee T.H."/>
            <person name="Li J."/>
            <person name="Lin L."/>
            <person name="Liu T."/>
            <person name="Marler B.S."/>
            <person name="Page J.T."/>
            <person name="Roberts A.W."/>
            <person name="Romanel E."/>
            <person name="Sanders W.S."/>
            <person name="Szadkowski E."/>
            <person name="Tan X."/>
            <person name="Tang H."/>
            <person name="Xu C."/>
            <person name="Wang J."/>
            <person name="Wang Z."/>
            <person name="Zhang D."/>
            <person name="Zhang L."/>
            <person name="Ashrafi H."/>
            <person name="Bedon F."/>
            <person name="Bowers J.E."/>
            <person name="Brubaker C.L."/>
            <person name="Chee P.W."/>
            <person name="Das S."/>
            <person name="Gingle A.R."/>
            <person name="Haigler C.H."/>
            <person name="Harker D."/>
            <person name="Hoffmann L.V."/>
            <person name="Hovav R."/>
            <person name="Jones D.C."/>
            <person name="Lemke C."/>
            <person name="Mansoor S."/>
            <person name="ur Rahman M."/>
            <person name="Rainville L.N."/>
            <person name="Rambani A."/>
            <person name="Reddy U.K."/>
            <person name="Rong J.K."/>
            <person name="Saranga Y."/>
            <person name="Scheffler B.E."/>
            <person name="Scheffler J.A."/>
            <person name="Stelly D.M."/>
            <person name="Triplett B.A."/>
            <person name="Van Deynze A."/>
            <person name="Vaslin M.F."/>
            <person name="Waghmare V.N."/>
            <person name="Walford S.A."/>
            <person name="Wright R.J."/>
            <person name="Zaki E.A."/>
            <person name="Zhang T."/>
            <person name="Dennis E.S."/>
            <person name="Mayer K.F."/>
            <person name="Peterson D.G."/>
            <person name="Rokhsar D.S."/>
            <person name="Wang X."/>
            <person name="Schmutz J."/>
        </authorList>
    </citation>
    <scope>NUCLEOTIDE SEQUENCE [LARGE SCALE GENOMIC DNA]</scope>
</reference>
<gene>
    <name evidence="2" type="ORF">B456_005G169200</name>
</gene>
<sequence length="102" mass="11517">MQVVLTSTRSDDGVLARFFLFFFFSLSSERGQNMDSTGMLGLGVVILISSRLAFFFRLLVPVCCCFVVFTFQFLCSFTLAPLLLLYRGLFALCLLLLMKPSF</sequence>
<dbReference type="Gramene" id="KJB30949">
    <property type="protein sequence ID" value="KJB30949"/>
    <property type="gene ID" value="B456_005G169200"/>
</dbReference>
<keyword evidence="1" id="KW-0472">Membrane</keyword>
<evidence type="ECO:0000256" key="1">
    <source>
        <dbReference type="SAM" id="Phobius"/>
    </source>
</evidence>
<evidence type="ECO:0000313" key="3">
    <source>
        <dbReference type="Proteomes" id="UP000032304"/>
    </source>
</evidence>
<dbReference type="Proteomes" id="UP000032304">
    <property type="component" value="Chromosome 5"/>
</dbReference>
<keyword evidence="1" id="KW-1133">Transmembrane helix</keyword>
<name>A0A0D2RGL4_GOSRA</name>
<dbReference type="AlphaFoldDB" id="A0A0D2RGL4"/>
<keyword evidence="1" id="KW-0812">Transmembrane</keyword>
<dbReference type="EMBL" id="CM001744">
    <property type="protein sequence ID" value="KJB30949.1"/>
    <property type="molecule type" value="Genomic_DNA"/>
</dbReference>
<protein>
    <submittedName>
        <fullName evidence="2">Uncharacterized protein</fullName>
    </submittedName>
</protein>
<proteinExistence type="predicted"/>
<keyword evidence="3" id="KW-1185">Reference proteome</keyword>
<accession>A0A0D2RGL4</accession>
<evidence type="ECO:0000313" key="2">
    <source>
        <dbReference type="EMBL" id="KJB30949.1"/>
    </source>
</evidence>
<organism evidence="2 3">
    <name type="scientific">Gossypium raimondii</name>
    <name type="common">Peruvian cotton</name>
    <name type="synonym">Gossypium klotzschianum subsp. raimondii</name>
    <dbReference type="NCBI Taxonomy" id="29730"/>
    <lineage>
        <taxon>Eukaryota</taxon>
        <taxon>Viridiplantae</taxon>
        <taxon>Streptophyta</taxon>
        <taxon>Embryophyta</taxon>
        <taxon>Tracheophyta</taxon>
        <taxon>Spermatophyta</taxon>
        <taxon>Magnoliopsida</taxon>
        <taxon>eudicotyledons</taxon>
        <taxon>Gunneridae</taxon>
        <taxon>Pentapetalae</taxon>
        <taxon>rosids</taxon>
        <taxon>malvids</taxon>
        <taxon>Malvales</taxon>
        <taxon>Malvaceae</taxon>
        <taxon>Malvoideae</taxon>
        <taxon>Gossypium</taxon>
    </lineage>
</organism>
<feature type="transmembrane region" description="Helical" evidence="1">
    <location>
        <begin position="14"/>
        <end position="31"/>
    </location>
</feature>